<dbReference type="Pfam" id="PF00465">
    <property type="entry name" value="Fe-ADH"/>
    <property type="match status" value="1"/>
</dbReference>
<evidence type="ECO:0000313" key="4">
    <source>
        <dbReference type="EMBL" id="OLA37310.1"/>
    </source>
</evidence>
<dbReference type="GO" id="GO:1990362">
    <property type="term" value="F:butanol dehydrogenase (NAD+) activity"/>
    <property type="evidence" value="ECO:0007669"/>
    <property type="project" value="InterPro"/>
</dbReference>
<name>A0A1Q6R4U3_9FIRM</name>
<protein>
    <submittedName>
        <fullName evidence="4">NADH-dependent alcohol dehydrogenase</fullName>
    </submittedName>
</protein>
<dbReference type="PROSITE" id="PS00060">
    <property type="entry name" value="ADH_IRON_2"/>
    <property type="match status" value="1"/>
</dbReference>
<dbReference type="RefSeq" id="WP_303680012.1">
    <property type="nucleotide sequence ID" value="NZ_MNTG01000031.1"/>
</dbReference>
<dbReference type="STRING" id="626940.BHW43_07015"/>
<reference evidence="4 5" key="1">
    <citation type="journal article" date="2016" name="Nat. Biotechnol.">
        <title>Measurement of bacterial replication rates in microbial communities.</title>
        <authorList>
            <person name="Brown C.T."/>
            <person name="Olm M.R."/>
            <person name="Thomas B.C."/>
            <person name="Banfield J.F."/>
        </authorList>
    </citation>
    <scope>NUCLEOTIDE SEQUENCE [LARGE SCALE GENOMIC DNA]</scope>
    <source>
        <strain evidence="4">46_33</strain>
    </source>
</reference>
<dbReference type="Pfam" id="PF25137">
    <property type="entry name" value="ADH_Fe_C"/>
    <property type="match status" value="1"/>
</dbReference>
<sequence>MDHFQIHAPTQIIFGKNTENEAGKWCKYYGAHKVLVHFGGHSAKKSGLLDRVCASLKDAGLEYVLLGGVVPNPQLSMVKKGVELCREENVDFILAVGGGSVIDSAKGIGYGLANPGDVWDYYAKKKEITACAPLGAVLTIAAAGSEMSNCSVITNEDGMLKRGLSTDYGYCKFAIMNPELTYTLPAYQTASGCTDIMVHTLERYFTAPATHQLALIDGIAETLLRNVMRYAKIALKEPDNYDARAEIMWSGTLSHNETTGDRTFGDWSCHQLEHELSSMFGVAHGAGLAAVWGSWARYVYKENIGRFAQLATNVFHIPYNFRNPEATALEGIAAMENFFRHIGMPTSIHELTGKNLTEEEIKELAYKCSFMNTRTIGQFKVLTIEDMENIYRAAK</sequence>
<dbReference type="GO" id="GO:0008106">
    <property type="term" value="F:alcohol dehydrogenase (NADP+) activity"/>
    <property type="evidence" value="ECO:0007669"/>
    <property type="project" value="TreeGrafter"/>
</dbReference>
<evidence type="ECO:0000259" key="3">
    <source>
        <dbReference type="Pfam" id="PF25137"/>
    </source>
</evidence>
<feature type="domain" description="Fe-containing alcohol dehydrogenase-like C-terminal" evidence="3">
    <location>
        <begin position="189"/>
        <end position="394"/>
    </location>
</feature>
<dbReference type="Gene3D" id="1.20.1090.10">
    <property type="entry name" value="Dehydroquinate synthase-like - alpha domain"/>
    <property type="match status" value="1"/>
</dbReference>
<dbReference type="InterPro" id="IPR044731">
    <property type="entry name" value="BDH-like"/>
</dbReference>
<dbReference type="CDD" id="cd08187">
    <property type="entry name" value="BDH"/>
    <property type="match status" value="1"/>
</dbReference>
<organism evidence="4 5">
    <name type="scientific">Phascolarctobacterium succinatutens</name>
    <dbReference type="NCBI Taxonomy" id="626940"/>
    <lineage>
        <taxon>Bacteria</taxon>
        <taxon>Bacillati</taxon>
        <taxon>Bacillota</taxon>
        <taxon>Negativicutes</taxon>
        <taxon>Acidaminococcales</taxon>
        <taxon>Acidaminococcaceae</taxon>
        <taxon>Phascolarctobacterium</taxon>
    </lineage>
</organism>
<proteinExistence type="predicted"/>
<evidence type="ECO:0000256" key="1">
    <source>
        <dbReference type="ARBA" id="ARBA00023002"/>
    </source>
</evidence>
<dbReference type="EMBL" id="MNTG01000031">
    <property type="protein sequence ID" value="OLA37310.1"/>
    <property type="molecule type" value="Genomic_DNA"/>
</dbReference>
<gene>
    <name evidence="4" type="ORF">BHW43_07015</name>
</gene>
<feature type="domain" description="Alcohol dehydrogenase iron-type/glycerol dehydrogenase GldA" evidence="2">
    <location>
        <begin position="9"/>
        <end position="178"/>
    </location>
</feature>
<dbReference type="GO" id="GO:0046872">
    <property type="term" value="F:metal ion binding"/>
    <property type="evidence" value="ECO:0007669"/>
    <property type="project" value="InterPro"/>
</dbReference>
<dbReference type="PANTHER" id="PTHR43633:SF1">
    <property type="entry name" value="ALCOHOL DEHYDROGENASE YQHD"/>
    <property type="match status" value="1"/>
</dbReference>
<dbReference type="PANTHER" id="PTHR43633">
    <property type="entry name" value="ALCOHOL DEHYDROGENASE YQHD"/>
    <property type="match status" value="1"/>
</dbReference>
<dbReference type="GO" id="GO:1990002">
    <property type="term" value="F:methylglyoxal reductase (NADPH) (acetol producing) activity"/>
    <property type="evidence" value="ECO:0007669"/>
    <property type="project" value="TreeGrafter"/>
</dbReference>
<evidence type="ECO:0000313" key="5">
    <source>
        <dbReference type="Proteomes" id="UP000186777"/>
    </source>
</evidence>
<dbReference type="Proteomes" id="UP000186777">
    <property type="component" value="Unassembled WGS sequence"/>
</dbReference>
<dbReference type="InterPro" id="IPR056798">
    <property type="entry name" value="ADH_Fe_C"/>
</dbReference>
<evidence type="ECO:0000259" key="2">
    <source>
        <dbReference type="Pfam" id="PF00465"/>
    </source>
</evidence>
<comment type="caution">
    <text evidence="4">The sequence shown here is derived from an EMBL/GenBank/DDBJ whole genome shotgun (WGS) entry which is preliminary data.</text>
</comment>
<dbReference type="FunFam" id="3.40.50.1970:FF:000003">
    <property type="entry name" value="Alcohol dehydrogenase, iron-containing"/>
    <property type="match status" value="1"/>
</dbReference>
<dbReference type="GO" id="GO:0005829">
    <property type="term" value="C:cytosol"/>
    <property type="evidence" value="ECO:0007669"/>
    <property type="project" value="TreeGrafter"/>
</dbReference>
<dbReference type="SUPFAM" id="SSF56796">
    <property type="entry name" value="Dehydroquinate synthase-like"/>
    <property type="match status" value="1"/>
</dbReference>
<keyword evidence="1" id="KW-0560">Oxidoreductase</keyword>
<dbReference type="Gene3D" id="3.40.50.1970">
    <property type="match status" value="1"/>
</dbReference>
<dbReference type="InterPro" id="IPR018211">
    <property type="entry name" value="ADH_Fe_CS"/>
</dbReference>
<dbReference type="InterPro" id="IPR001670">
    <property type="entry name" value="ADH_Fe/GldA"/>
</dbReference>
<dbReference type="AlphaFoldDB" id="A0A1Q6R4U3"/>
<accession>A0A1Q6R4U3</accession>